<feature type="transmembrane region" description="Helical" evidence="6">
    <location>
        <begin position="331"/>
        <end position="348"/>
    </location>
</feature>
<protein>
    <recommendedName>
        <fullName evidence="6">Reticulon-like protein</fullName>
    </recommendedName>
</protein>
<dbReference type="EMBL" id="CAXHTB010000004">
    <property type="protein sequence ID" value="CAL0304929.1"/>
    <property type="molecule type" value="Genomic_DNA"/>
</dbReference>
<feature type="compositionally biased region" description="Basic and acidic residues" evidence="7">
    <location>
        <begin position="71"/>
        <end position="81"/>
    </location>
</feature>
<evidence type="ECO:0000256" key="5">
    <source>
        <dbReference type="ARBA" id="ARBA00023136"/>
    </source>
</evidence>
<dbReference type="GO" id="GO:0005789">
    <property type="term" value="C:endoplasmic reticulum membrane"/>
    <property type="evidence" value="ECO:0007669"/>
    <property type="project" value="UniProtKB-SubCell"/>
</dbReference>
<comment type="subcellular location">
    <subcellularLocation>
        <location evidence="1 6">Endoplasmic reticulum membrane</location>
        <topology evidence="1 6">Multi-pass membrane protein</topology>
    </subcellularLocation>
</comment>
<evidence type="ECO:0000313" key="10">
    <source>
        <dbReference type="Proteomes" id="UP001497480"/>
    </source>
</evidence>
<accession>A0AAV1W6A0</accession>
<evidence type="ECO:0000256" key="4">
    <source>
        <dbReference type="ARBA" id="ARBA00022989"/>
    </source>
</evidence>
<dbReference type="AlphaFoldDB" id="A0AAV1W6A0"/>
<reference evidence="9 10" key="1">
    <citation type="submission" date="2024-03" db="EMBL/GenBank/DDBJ databases">
        <authorList>
            <person name="Martinez-Hernandez J."/>
        </authorList>
    </citation>
    <scope>NUCLEOTIDE SEQUENCE [LARGE SCALE GENOMIC DNA]</scope>
</reference>
<evidence type="ECO:0000259" key="8">
    <source>
        <dbReference type="PROSITE" id="PS50845"/>
    </source>
</evidence>
<proteinExistence type="predicted"/>
<evidence type="ECO:0000256" key="1">
    <source>
        <dbReference type="ARBA" id="ARBA00004477"/>
    </source>
</evidence>
<dbReference type="InterPro" id="IPR003388">
    <property type="entry name" value="Reticulon"/>
</dbReference>
<dbReference type="Proteomes" id="UP001497480">
    <property type="component" value="Unassembled WGS sequence"/>
</dbReference>
<dbReference type="PANTHER" id="PTHR46626">
    <property type="entry name" value="RETICULON-LIKE PROTEIN B17"/>
    <property type="match status" value="1"/>
</dbReference>
<keyword evidence="3 6" id="KW-0256">Endoplasmic reticulum</keyword>
<feature type="transmembrane region" description="Helical" evidence="6">
    <location>
        <begin position="354"/>
        <end position="375"/>
    </location>
</feature>
<comment type="caution">
    <text evidence="9">The sequence shown here is derived from an EMBL/GenBank/DDBJ whole genome shotgun (WGS) entry which is preliminary data.</text>
</comment>
<evidence type="ECO:0000256" key="3">
    <source>
        <dbReference type="ARBA" id="ARBA00022824"/>
    </source>
</evidence>
<keyword evidence="10" id="KW-1185">Reference proteome</keyword>
<keyword evidence="5 6" id="KW-0472">Membrane</keyword>
<gene>
    <name evidence="9" type="ORF">LLUT_LOCUS5989</name>
</gene>
<organism evidence="9 10">
    <name type="scientific">Lupinus luteus</name>
    <name type="common">European yellow lupine</name>
    <dbReference type="NCBI Taxonomy" id="3873"/>
    <lineage>
        <taxon>Eukaryota</taxon>
        <taxon>Viridiplantae</taxon>
        <taxon>Streptophyta</taxon>
        <taxon>Embryophyta</taxon>
        <taxon>Tracheophyta</taxon>
        <taxon>Spermatophyta</taxon>
        <taxon>Magnoliopsida</taxon>
        <taxon>eudicotyledons</taxon>
        <taxon>Gunneridae</taxon>
        <taxon>Pentapetalae</taxon>
        <taxon>rosids</taxon>
        <taxon>fabids</taxon>
        <taxon>Fabales</taxon>
        <taxon>Fabaceae</taxon>
        <taxon>Papilionoideae</taxon>
        <taxon>50 kb inversion clade</taxon>
        <taxon>genistoids sensu lato</taxon>
        <taxon>core genistoids</taxon>
        <taxon>Genisteae</taxon>
        <taxon>Lupinus</taxon>
    </lineage>
</organism>
<feature type="region of interest" description="Disordered" evidence="7">
    <location>
        <begin position="1"/>
        <end position="20"/>
    </location>
</feature>
<feature type="transmembrane region" description="Helical" evidence="6">
    <location>
        <begin position="492"/>
        <end position="520"/>
    </location>
</feature>
<dbReference type="InterPro" id="IPR044647">
    <property type="entry name" value="RTNLB17/18/21"/>
</dbReference>
<name>A0AAV1W6A0_LUPLU</name>
<evidence type="ECO:0000256" key="6">
    <source>
        <dbReference type="RuleBase" id="RU363132"/>
    </source>
</evidence>
<evidence type="ECO:0000256" key="2">
    <source>
        <dbReference type="ARBA" id="ARBA00022692"/>
    </source>
</evidence>
<dbReference type="PROSITE" id="PS50845">
    <property type="entry name" value="RETICULON"/>
    <property type="match status" value="1"/>
</dbReference>
<evidence type="ECO:0000256" key="7">
    <source>
        <dbReference type="SAM" id="MobiDB-lite"/>
    </source>
</evidence>
<dbReference type="Pfam" id="PF02453">
    <property type="entry name" value="Reticulon"/>
    <property type="match status" value="1"/>
</dbReference>
<sequence length="570" mass="64663">MEDSSTKRRSRRGSGESSVVVAEGSVWERRMKSDEVKGGIKVFNAEEEGIGRRLKEKTNGVVSSGGKRKTWKSEKNSEDGIMKSPIVNTRKVGAFSDKSERRSIVHGRKLRSEKEGGELSKEQLLKKSDSMKKNNSDSDGTICEKGVEDENLKNDCDENCNDFEVCQEKIIQSSSDNVIVVDNEGNEEVEDEKVEIEIENEIFEVKEISIPESNSMVVVNEQEKVMVVSEVEKKKVVIDESEKKKKVVNESEPKKIVSAQMRFHHRNEKPVSVPIAVKQSSPIRRHRTIYQNFSKANSIPKAEEYHSFPQTQTKLQSLVDLIMWRDASRSAFIFGFGTFIILSSSYANDINLSVVSVMSYIGLLYLAVIFLYRSLICRGAINIEDSNYVLGEEEAIWVLKLFLPYLNEFLSKLKALFSGDPGTTIKLAVLLFVLARCGSCITIWKMAKVGFFVVFTIPKICSSYSAQLTAYANFWIRRFQDAWDSCSHKKAVALGIFGLVWNLSSVIARIWAVFVLFVAFRYYQQHYMVREESMEDEAECDETWQEPVGVVHKKGCIDSFIDTNIVKKGF</sequence>
<feature type="domain" description="Reticulon" evidence="8">
    <location>
        <begin position="318"/>
        <end position="472"/>
    </location>
</feature>
<dbReference type="PANTHER" id="PTHR46626:SF1">
    <property type="entry name" value="RETICULON-LIKE PROTEIN B21"/>
    <property type="match status" value="1"/>
</dbReference>
<feature type="transmembrane region" description="Helical" evidence="6">
    <location>
        <begin position="451"/>
        <end position="472"/>
    </location>
</feature>
<keyword evidence="4 6" id="KW-1133">Transmembrane helix</keyword>
<feature type="region of interest" description="Disordered" evidence="7">
    <location>
        <begin position="56"/>
        <end position="143"/>
    </location>
</feature>
<feature type="compositionally biased region" description="Basic and acidic residues" evidence="7">
    <location>
        <begin position="110"/>
        <end position="136"/>
    </location>
</feature>
<evidence type="ECO:0000313" key="9">
    <source>
        <dbReference type="EMBL" id="CAL0304929.1"/>
    </source>
</evidence>
<keyword evidence="2 6" id="KW-0812">Transmembrane</keyword>